<accession>A0A517RMI4</accession>
<dbReference type="NCBIfam" id="NF007113">
    <property type="entry name" value="PRK09562.1"/>
    <property type="match status" value="1"/>
</dbReference>
<feature type="coiled-coil region" evidence="1">
    <location>
        <begin position="295"/>
        <end position="329"/>
    </location>
</feature>
<dbReference type="InterPro" id="IPR048011">
    <property type="entry name" value="NTP-PPase_MazG-like_C"/>
</dbReference>
<dbReference type="InterPro" id="IPR011551">
    <property type="entry name" value="NTP_PyrPHydrolase_MazG"/>
</dbReference>
<dbReference type="CDD" id="cd11528">
    <property type="entry name" value="NTP-PPase_MazG_Nterm"/>
    <property type="match status" value="1"/>
</dbReference>
<dbReference type="GO" id="GO:0006203">
    <property type="term" value="P:dGTP catabolic process"/>
    <property type="evidence" value="ECO:0007669"/>
    <property type="project" value="TreeGrafter"/>
</dbReference>
<dbReference type="GO" id="GO:0047693">
    <property type="term" value="F:ATP diphosphatase activity"/>
    <property type="evidence" value="ECO:0007669"/>
    <property type="project" value="UniProtKB-EC"/>
</dbReference>
<reference evidence="4 5" key="1">
    <citation type="submission" date="2019-02" db="EMBL/GenBank/DDBJ databases">
        <title>Deep-cultivation of Planctomycetes and their phenomic and genomic characterization uncovers novel biology.</title>
        <authorList>
            <person name="Wiegand S."/>
            <person name="Jogler M."/>
            <person name="Boedeker C."/>
            <person name="Pinto D."/>
            <person name="Vollmers J."/>
            <person name="Rivas-Marin E."/>
            <person name="Kohn T."/>
            <person name="Peeters S.H."/>
            <person name="Heuer A."/>
            <person name="Rast P."/>
            <person name="Oberbeckmann S."/>
            <person name="Bunk B."/>
            <person name="Jeske O."/>
            <person name="Meyerdierks A."/>
            <person name="Storesund J.E."/>
            <person name="Kallscheuer N."/>
            <person name="Luecker S."/>
            <person name="Lage O.M."/>
            <person name="Pohl T."/>
            <person name="Merkel B.J."/>
            <person name="Hornburger P."/>
            <person name="Mueller R.-W."/>
            <person name="Bruemmer F."/>
            <person name="Labrenz M."/>
            <person name="Spormann A.M."/>
            <person name="Op den Camp H."/>
            <person name="Overmann J."/>
            <person name="Amann R."/>
            <person name="Jetten M.S.M."/>
            <person name="Mascher T."/>
            <person name="Medema M.H."/>
            <person name="Devos D.P."/>
            <person name="Kaster A.-K."/>
            <person name="Ovreas L."/>
            <person name="Rohde M."/>
            <person name="Galperin M.Y."/>
            <person name="Jogler C."/>
        </authorList>
    </citation>
    <scope>NUCLEOTIDE SEQUENCE [LARGE SCALE GENOMIC DNA]</scope>
    <source>
        <strain evidence="4 5">Pan241w</strain>
    </source>
</reference>
<dbReference type="CDD" id="cd11529">
    <property type="entry name" value="NTP-PPase_MazG_Cterm"/>
    <property type="match status" value="1"/>
</dbReference>
<evidence type="ECO:0000259" key="3">
    <source>
        <dbReference type="Pfam" id="PF03819"/>
    </source>
</evidence>
<dbReference type="GO" id="GO:0046081">
    <property type="term" value="P:dUTP catabolic process"/>
    <property type="evidence" value="ECO:0007669"/>
    <property type="project" value="TreeGrafter"/>
</dbReference>
<dbReference type="InterPro" id="IPR004518">
    <property type="entry name" value="MazG-like_dom"/>
</dbReference>
<keyword evidence="4" id="KW-0378">Hydrolase</keyword>
<name>A0A517RMI4_9PLAN</name>
<dbReference type="KEGG" id="gaz:Pan241w_52150"/>
<feature type="compositionally biased region" description="Polar residues" evidence="2">
    <location>
        <begin position="35"/>
        <end position="45"/>
    </location>
</feature>
<dbReference type="GO" id="GO:0046047">
    <property type="term" value="P:TTP catabolic process"/>
    <property type="evidence" value="ECO:0007669"/>
    <property type="project" value="TreeGrafter"/>
</dbReference>
<dbReference type="Pfam" id="PF03819">
    <property type="entry name" value="MazG"/>
    <property type="match status" value="2"/>
</dbReference>
<evidence type="ECO:0000256" key="1">
    <source>
        <dbReference type="SAM" id="Coils"/>
    </source>
</evidence>
<dbReference type="SUPFAM" id="SSF101386">
    <property type="entry name" value="all-alpha NTP pyrophosphatases"/>
    <property type="match status" value="2"/>
</dbReference>
<evidence type="ECO:0000313" key="5">
    <source>
        <dbReference type="Proteomes" id="UP000317171"/>
    </source>
</evidence>
<proteinExistence type="predicted"/>
<dbReference type="GO" id="GO:0046061">
    <property type="term" value="P:dATP catabolic process"/>
    <property type="evidence" value="ECO:0007669"/>
    <property type="project" value="TreeGrafter"/>
</dbReference>
<protein>
    <submittedName>
        <fullName evidence="4">Nucleoside triphosphate pyrophosphohydrolase</fullName>
        <ecNumber evidence="4">3.6.1.8</ecNumber>
    </submittedName>
</protein>
<dbReference type="NCBIfam" id="TIGR00444">
    <property type="entry name" value="mazG"/>
    <property type="match status" value="1"/>
</dbReference>
<dbReference type="EMBL" id="CP036269">
    <property type="protein sequence ID" value="QDT45097.1"/>
    <property type="molecule type" value="Genomic_DNA"/>
</dbReference>
<evidence type="ECO:0000313" key="4">
    <source>
        <dbReference type="EMBL" id="QDT45097.1"/>
    </source>
</evidence>
<dbReference type="Gene3D" id="1.10.287.1080">
    <property type="entry name" value="MazG-like"/>
    <property type="match status" value="2"/>
</dbReference>
<dbReference type="GO" id="GO:0046076">
    <property type="term" value="P:dTTP catabolic process"/>
    <property type="evidence" value="ECO:0007669"/>
    <property type="project" value="TreeGrafter"/>
</dbReference>
<dbReference type="EC" id="3.6.1.8" evidence="4"/>
<sequence length="349" mass="39768">MPHKLVVNFQSERNSLRYLHPTLFQFTGESYGRIMTNSDHPSQPAGSHLGALPAPGTPPDHSILTPAFKKLCDVIARLRSPEGCPWDREQTLESIKPYTLEETYELLEAIDSGDDQHIIEELGDLLLQIVLDSQIAADEGRFDLTHVVDRLTQKMIERHPHVFGDVNAETPAEVRKNWDQIKEQEKQRRSIFDGLPTALPALARAARVAEKAAKVGYDFPHRDMLFDKLREEIQELADEIYPGGKIPDTPATVEADVIADTELNDPELRLRVEGELGDILFVVANIARRWKINPEEALRKSNRKFQKRVEKIEQELERAGRSIQEASLQEMEEIYQSVKQQERQNSSQP</sequence>
<dbReference type="AlphaFoldDB" id="A0A517RMI4"/>
<feature type="domain" description="NTP pyrophosphohydrolase MazG-like" evidence="3">
    <location>
        <begin position="226"/>
        <end position="310"/>
    </location>
</feature>
<dbReference type="GO" id="GO:0006950">
    <property type="term" value="P:response to stress"/>
    <property type="evidence" value="ECO:0007669"/>
    <property type="project" value="UniProtKB-ARBA"/>
</dbReference>
<gene>
    <name evidence="4" type="primary">mazG</name>
    <name evidence="4" type="ORF">Pan241w_52150</name>
</gene>
<dbReference type="InterPro" id="IPR048015">
    <property type="entry name" value="NTP-PPase_MazG-like_N"/>
</dbReference>
<dbReference type="Proteomes" id="UP000317171">
    <property type="component" value="Chromosome"/>
</dbReference>
<keyword evidence="1" id="KW-0175">Coiled coil</keyword>
<keyword evidence="5" id="KW-1185">Reference proteome</keyword>
<dbReference type="GO" id="GO:0046052">
    <property type="term" value="P:UTP catabolic process"/>
    <property type="evidence" value="ECO:0007669"/>
    <property type="project" value="TreeGrafter"/>
</dbReference>
<evidence type="ECO:0000256" key="2">
    <source>
        <dbReference type="SAM" id="MobiDB-lite"/>
    </source>
</evidence>
<feature type="region of interest" description="Disordered" evidence="2">
    <location>
        <begin position="34"/>
        <end position="58"/>
    </location>
</feature>
<dbReference type="PANTHER" id="PTHR30522:SF0">
    <property type="entry name" value="NUCLEOSIDE TRIPHOSPHATE PYROPHOSPHOHYDROLASE"/>
    <property type="match status" value="1"/>
</dbReference>
<organism evidence="4 5">
    <name type="scientific">Gimesia alba</name>
    <dbReference type="NCBI Taxonomy" id="2527973"/>
    <lineage>
        <taxon>Bacteria</taxon>
        <taxon>Pseudomonadati</taxon>
        <taxon>Planctomycetota</taxon>
        <taxon>Planctomycetia</taxon>
        <taxon>Planctomycetales</taxon>
        <taxon>Planctomycetaceae</taxon>
        <taxon>Gimesia</taxon>
    </lineage>
</organism>
<dbReference type="FunFam" id="1.10.287.1080:FF:000001">
    <property type="entry name" value="Nucleoside triphosphate pyrophosphohydrolase"/>
    <property type="match status" value="1"/>
</dbReference>
<dbReference type="PANTHER" id="PTHR30522">
    <property type="entry name" value="NUCLEOSIDE TRIPHOSPHATE PYROPHOSPHOHYDROLASE"/>
    <property type="match status" value="1"/>
</dbReference>
<feature type="domain" description="NTP pyrophosphohydrolase MazG-like" evidence="3">
    <location>
        <begin position="90"/>
        <end position="163"/>
    </location>
</feature>